<reference evidence="10 11" key="1">
    <citation type="submission" date="2019-10" db="EMBL/GenBank/DDBJ databases">
        <title>Assembly and Annotation for the nematode Trichostrongylus colubriformis.</title>
        <authorList>
            <person name="Martin J."/>
        </authorList>
    </citation>
    <scope>NUCLEOTIDE SEQUENCE [LARGE SCALE GENOMIC DNA]</scope>
    <source>
        <strain evidence="10">G859</strain>
        <tissue evidence="10">Whole worm</tissue>
    </source>
</reference>
<evidence type="ECO:0000256" key="8">
    <source>
        <dbReference type="ARBA" id="ARBA00048679"/>
    </source>
</evidence>
<dbReference type="Gene3D" id="3.30.200.20">
    <property type="entry name" value="Phosphorylase Kinase, domain 1"/>
    <property type="match status" value="1"/>
</dbReference>
<dbReference type="EC" id="2.7.11.1" evidence="1"/>
<feature type="non-terminal residue" evidence="10">
    <location>
        <position position="1"/>
    </location>
</feature>
<dbReference type="InterPro" id="IPR024604">
    <property type="entry name" value="GSG2_C"/>
</dbReference>
<dbReference type="EMBL" id="WIXE01012154">
    <property type="protein sequence ID" value="KAK5976169.1"/>
    <property type="molecule type" value="Genomic_DNA"/>
</dbReference>
<evidence type="ECO:0000256" key="6">
    <source>
        <dbReference type="ARBA" id="ARBA00022840"/>
    </source>
</evidence>
<dbReference type="GO" id="GO:0000278">
    <property type="term" value="P:mitotic cell cycle"/>
    <property type="evidence" value="ECO:0007669"/>
    <property type="project" value="TreeGrafter"/>
</dbReference>
<comment type="catalytic activity">
    <reaction evidence="7">
        <text>L-threonyl-[protein] + ATP = O-phospho-L-threonyl-[protein] + ADP + H(+)</text>
        <dbReference type="Rhea" id="RHEA:46608"/>
        <dbReference type="Rhea" id="RHEA-COMP:11060"/>
        <dbReference type="Rhea" id="RHEA-COMP:11605"/>
        <dbReference type="ChEBI" id="CHEBI:15378"/>
        <dbReference type="ChEBI" id="CHEBI:30013"/>
        <dbReference type="ChEBI" id="CHEBI:30616"/>
        <dbReference type="ChEBI" id="CHEBI:61977"/>
        <dbReference type="ChEBI" id="CHEBI:456216"/>
        <dbReference type="EC" id="2.7.11.1"/>
    </reaction>
</comment>
<keyword evidence="5" id="KW-0418">Kinase</keyword>
<feature type="domain" description="Serine/threonine-protein kinase haspin C-terminal" evidence="9">
    <location>
        <begin position="333"/>
        <end position="388"/>
    </location>
</feature>
<accession>A0AAN8IIP4</accession>
<gene>
    <name evidence="10" type="ORF">GCK32_013765</name>
</gene>
<evidence type="ECO:0000256" key="4">
    <source>
        <dbReference type="ARBA" id="ARBA00022741"/>
    </source>
</evidence>
<keyword evidence="2" id="KW-0723">Serine/threonine-protein kinase</keyword>
<evidence type="ECO:0000256" key="1">
    <source>
        <dbReference type="ARBA" id="ARBA00012513"/>
    </source>
</evidence>
<dbReference type="Gene3D" id="1.10.510.10">
    <property type="entry name" value="Transferase(Phosphotransferase) domain 1"/>
    <property type="match status" value="2"/>
</dbReference>
<sequence length="391" mass="45453">SFFVEPYYVVALEVFANVTNLPPISEPEEDEPMLEKLNEEEWQLHQFCRFYFQILINRELSALFNPSADFSTPNFIELLNTRVVRGMYPEEFMAAWNEYDEAKGSENDPPDSYASEQQLFIAMGMVMGGVDLEHYQMKNEDQVMSVLLQIAVSLVVAEERLEFEHRDLHIGNALVLESDEDLEYRYGGGDMILRSYGLKVNLIDFTLSRMSKGMYPEEFMAAWNEYDEAKGSENDPPDSYASEQQLFIAMGMVMGGVDLEHYQVILDIEDGCISENYYYNPSKMKNEDQVIYRYGGGDMILRSYGLKVNLIDFTLSRMSKEGTTIFRNLENDEELFAGDGDYQFDIYRMMRKSNEGDWLAFNPKSNCFWMHYMAVQLINIRKCKKPIPKKR</sequence>
<evidence type="ECO:0000256" key="5">
    <source>
        <dbReference type="ARBA" id="ARBA00022777"/>
    </source>
</evidence>
<dbReference type="SMART" id="SM01331">
    <property type="entry name" value="DUF3635"/>
    <property type="match status" value="1"/>
</dbReference>
<dbReference type="GO" id="GO:0072354">
    <property type="term" value="F:histone H3T3 kinase activity"/>
    <property type="evidence" value="ECO:0007669"/>
    <property type="project" value="TreeGrafter"/>
</dbReference>
<dbReference type="Pfam" id="PF12330">
    <property type="entry name" value="Haspin_kinase"/>
    <property type="match status" value="1"/>
</dbReference>
<name>A0AAN8IIP4_TRICO</name>
<proteinExistence type="predicted"/>
<dbReference type="Proteomes" id="UP001331761">
    <property type="component" value="Unassembled WGS sequence"/>
</dbReference>
<dbReference type="SUPFAM" id="SSF56112">
    <property type="entry name" value="Protein kinase-like (PK-like)"/>
    <property type="match status" value="1"/>
</dbReference>
<evidence type="ECO:0000259" key="9">
    <source>
        <dbReference type="SMART" id="SM01331"/>
    </source>
</evidence>
<evidence type="ECO:0000256" key="7">
    <source>
        <dbReference type="ARBA" id="ARBA00047899"/>
    </source>
</evidence>
<evidence type="ECO:0000256" key="3">
    <source>
        <dbReference type="ARBA" id="ARBA00022679"/>
    </source>
</evidence>
<keyword evidence="4" id="KW-0547">Nucleotide-binding</keyword>
<dbReference type="GO" id="GO:0005737">
    <property type="term" value="C:cytoplasm"/>
    <property type="evidence" value="ECO:0007669"/>
    <property type="project" value="TreeGrafter"/>
</dbReference>
<dbReference type="GO" id="GO:0005634">
    <property type="term" value="C:nucleus"/>
    <property type="evidence" value="ECO:0007669"/>
    <property type="project" value="TreeGrafter"/>
</dbReference>
<keyword evidence="3" id="KW-0808">Transferase</keyword>
<dbReference type="PANTHER" id="PTHR24419">
    <property type="entry name" value="INTERLEUKIN-1 RECEPTOR-ASSOCIATED KINASE"/>
    <property type="match status" value="1"/>
</dbReference>
<comment type="catalytic activity">
    <reaction evidence="8">
        <text>L-seryl-[protein] + ATP = O-phospho-L-seryl-[protein] + ADP + H(+)</text>
        <dbReference type="Rhea" id="RHEA:17989"/>
        <dbReference type="Rhea" id="RHEA-COMP:9863"/>
        <dbReference type="Rhea" id="RHEA-COMP:11604"/>
        <dbReference type="ChEBI" id="CHEBI:15378"/>
        <dbReference type="ChEBI" id="CHEBI:29999"/>
        <dbReference type="ChEBI" id="CHEBI:30616"/>
        <dbReference type="ChEBI" id="CHEBI:83421"/>
        <dbReference type="ChEBI" id="CHEBI:456216"/>
        <dbReference type="EC" id="2.7.11.1"/>
    </reaction>
</comment>
<keyword evidence="6" id="KW-0067">ATP-binding</keyword>
<evidence type="ECO:0000313" key="11">
    <source>
        <dbReference type="Proteomes" id="UP001331761"/>
    </source>
</evidence>
<dbReference type="PANTHER" id="PTHR24419:SF18">
    <property type="entry name" value="SERINE_THREONINE-PROTEIN KINASE HASPIN"/>
    <property type="match status" value="1"/>
</dbReference>
<organism evidence="10 11">
    <name type="scientific">Trichostrongylus colubriformis</name>
    <name type="common">Black scour worm</name>
    <dbReference type="NCBI Taxonomy" id="6319"/>
    <lineage>
        <taxon>Eukaryota</taxon>
        <taxon>Metazoa</taxon>
        <taxon>Ecdysozoa</taxon>
        <taxon>Nematoda</taxon>
        <taxon>Chromadorea</taxon>
        <taxon>Rhabditida</taxon>
        <taxon>Rhabditina</taxon>
        <taxon>Rhabditomorpha</taxon>
        <taxon>Strongyloidea</taxon>
        <taxon>Trichostrongylidae</taxon>
        <taxon>Trichostrongylus</taxon>
    </lineage>
</organism>
<dbReference type="InterPro" id="IPR011009">
    <property type="entry name" value="Kinase-like_dom_sf"/>
</dbReference>
<evidence type="ECO:0000313" key="10">
    <source>
        <dbReference type="EMBL" id="KAK5976169.1"/>
    </source>
</evidence>
<protein>
    <recommendedName>
        <fullName evidence="1">non-specific serine/threonine protein kinase</fullName>
        <ecNumber evidence="1">2.7.11.1</ecNumber>
    </recommendedName>
</protein>
<feature type="non-terminal residue" evidence="10">
    <location>
        <position position="391"/>
    </location>
</feature>
<comment type="caution">
    <text evidence="10">The sequence shown here is derived from an EMBL/GenBank/DDBJ whole genome shotgun (WGS) entry which is preliminary data.</text>
</comment>
<dbReference type="GO" id="GO:0035556">
    <property type="term" value="P:intracellular signal transduction"/>
    <property type="evidence" value="ECO:0007669"/>
    <property type="project" value="TreeGrafter"/>
</dbReference>
<dbReference type="AlphaFoldDB" id="A0AAN8IIP4"/>
<evidence type="ECO:0000256" key="2">
    <source>
        <dbReference type="ARBA" id="ARBA00022527"/>
    </source>
</evidence>
<dbReference type="GO" id="GO:0005524">
    <property type="term" value="F:ATP binding"/>
    <property type="evidence" value="ECO:0007669"/>
    <property type="project" value="UniProtKB-KW"/>
</dbReference>
<keyword evidence="11" id="KW-1185">Reference proteome</keyword>